<dbReference type="Proteomes" id="UP001152561">
    <property type="component" value="Unassembled WGS sequence"/>
</dbReference>
<sequence length="70" mass="8131">MWKSPCPPEDSQRRDVEGDDTFVFNDQFTASLYRIKVNAIQMKETVEENTSTTESIFRTDNTRLMLLLLG</sequence>
<name>A0A9Q1LX46_9SOLA</name>
<evidence type="ECO:0000313" key="1">
    <source>
        <dbReference type="EMBL" id="KAJ8546606.1"/>
    </source>
</evidence>
<evidence type="ECO:0000313" key="2">
    <source>
        <dbReference type="Proteomes" id="UP001152561"/>
    </source>
</evidence>
<proteinExistence type="predicted"/>
<accession>A0A9Q1LX46</accession>
<reference evidence="2" key="1">
    <citation type="journal article" date="2023" name="Proc. Natl. Acad. Sci. U.S.A.">
        <title>Genomic and structural basis for evolution of tropane alkaloid biosynthesis.</title>
        <authorList>
            <person name="Wanga Y.-J."/>
            <person name="Taina T."/>
            <person name="Yua J.-Y."/>
            <person name="Lia J."/>
            <person name="Xua B."/>
            <person name="Chenc J."/>
            <person name="D'Auriad J.C."/>
            <person name="Huanga J.-P."/>
            <person name="Huanga S.-X."/>
        </authorList>
    </citation>
    <scope>NUCLEOTIDE SEQUENCE [LARGE SCALE GENOMIC DNA]</scope>
    <source>
        <strain evidence="2">cv. KIB-2019</strain>
    </source>
</reference>
<comment type="caution">
    <text evidence="1">The sequence shown here is derived from an EMBL/GenBank/DDBJ whole genome shotgun (WGS) entry which is preliminary data.</text>
</comment>
<gene>
    <name evidence="1" type="ORF">K7X08_034116</name>
</gene>
<dbReference type="EMBL" id="JAJAGQ010000013">
    <property type="protein sequence ID" value="KAJ8546606.1"/>
    <property type="molecule type" value="Genomic_DNA"/>
</dbReference>
<dbReference type="AlphaFoldDB" id="A0A9Q1LX46"/>
<keyword evidence="2" id="KW-1185">Reference proteome</keyword>
<organism evidence="1 2">
    <name type="scientific">Anisodus acutangulus</name>
    <dbReference type="NCBI Taxonomy" id="402998"/>
    <lineage>
        <taxon>Eukaryota</taxon>
        <taxon>Viridiplantae</taxon>
        <taxon>Streptophyta</taxon>
        <taxon>Embryophyta</taxon>
        <taxon>Tracheophyta</taxon>
        <taxon>Spermatophyta</taxon>
        <taxon>Magnoliopsida</taxon>
        <taxon>eudicotyledons</taxon>
        <taxon>Gunneridae</taxon>
        <taxon>Pentapetalae</taxon>
        <taxon>asterids</taxon>
        <taxon>lamiids</taxon>
        <taxon>Solanales</taxon>
        <taxon>Solanaceae</taxon>
        <taxon>Solanoideae</taxon>
        <taxon>Hyoscyameae</taxon>
        <taxon>Anisodus</taxon>
    </lineage>
</organism>
<protein>
    <submittedName>
        <fullName evidence="1">Uncharacterized protein</fullName>
    </submittedName>
</protein>